<dbReference type="eggNOG" id="ENOG502ZWH5">
    <property type="taxonomic scope" value="Bacteria"/>
</dbReference>
<proteinExistence type="predicted"/>
<sequence>MKDMEKTYKLMKFCGGAGIAVGVIMIVVGVATGVMSIVNGARLLVGKKNIEF</sequence>
<organism evidence="2 3">
    <name type="scientific">Lachnoanaerobaculum saburreum DSM 3986</name>
    <dbReference type="NCBI Taxonomy" id="887325"/>
    <lineage>
        <taxon>Bacteria</taxon>
        <taxon>Bacillati</taxon>
        <taxon>Bacillota</taxon>
        <taxon>Clostridia</taxon>
        <taxon>Lachnospirales</taxon>
        <taxon>Lachnospiraceae</taxon>
        <taxon>Lachnoanaerobaculum</taxon>
    </lineage>
</organism>
<feature type="transmembrane region" description="Helical" evidence="1">
    <location>
        <begin position="12"/>
        <end position="38"/>
    </location>
</feature>
<gene>
    <name evidence="2" type="ORF">HMPREF0381_2421</name>
</gene>
<dbReference type="Proteomes" id="UP000003434">
    <property type="component" value="Unassembled WGS sequence"/>
</dbReference>
<comment type="caution">
    <text evidence="2">The sequence shown here is derived from an EMBL/GenBank/DDBJ whole genome shotgun (WGS) entry which is preliminary data.</text>
</comment>
<evidence type="ECO:0000313" key="2">
    <source>
        <dbReference type="EMBL" id="EFU75732.1"/>
    </source>
</evidence>
<keyword evidence="1" id="KW-1133">Transmembrane helix</keyword>
<accession>E6LR36</accession>
<reference evidence="2 3" key="1">
    <citation type="submission" date="2010-12" db="EMBL/GenBank/DDBJ databases">
        <authorList>
            <person name="Muzny D."/>
            <person name="Qin X."/>
            <person name="Deng J."/>
            <person name="Jiang H."/>
            <person name="Liu Y."/>
            <person name="Qu J."/>
            <person name="Song X.-Z."/>
            <person name="Zhang L."/>
            <person name="Thornton R."/>
            <person name="Coyle M."/>
            <person name="Francisco L."/>
            <person name="Jackson L."/>
            <person name="Javaid M."/>
            <person name="Korchina V."/>
            <person name="Kovar C."/>
            <person name="Mata R."/>
            <person name="Mathew T."/>
            <person name="Ngo R."/>
            <person name="Nguyen L."/>
            <person name="Nguyen N."/>
            <person name="Okwuonu G."/>
            <person name="Ongeri F."/>
            <person name="Pham C."/>
            <person name="Simmons D."/>
            <person name="Wilczek-Boney K."/>
            <person name="Hale W."/>
            <person name="Jakkamsetti A."/>
            <person name="Pham P."/>
            <person name="Ruth R."/>
            <person name="San Lucas F."/>
            <person name="Warren J."/>
            <person name="Zhang J."/>
            <person name="Zhao Z."/>
            <person name="Zhou C."/>
            <person name="Zhu D."/>
            <person name="Lee S."/>
            <person name="Bess C."/>
            <person name="Blankenburg K."/>
            <person name="Forbes L."/>
            <person name="Fu Q."/>
            <person name="Gubbala S."/>
            <person name="Hirani K."/>
            <person name="Jayaseelan J.C."/>
            <person name="Lara F."/>
            <person name="Munidasa M."/>
            <person name="Palculict T."/>
            <person name="Patil S."/>
            <person name="Pu L.-L."/>
            <person name="Saada N."/>
            <person name="Tang L."/>
            <person name="Weissenberger G."/>
            <person name="Zhu Y."/>
            <person name="Hemphill L."/>
            <person name="Shang Y."/>
            <person name="Youmans B."/>
            <person name="Ayvaz T."/>
            <person name="Ross M."/>
            <person name="Santibanez J."/>
            <person name="Aqrawi P."/>
            <person name="Gross S."/>
            <person name="Joshi V."/>
            <person name="Fowler G."/>
            <person name="Nazareth L."/>
            <person name="Reid J."/>
            <person name="Worley K."/>
            <person name="Petrosino J."/>
            <person name="Highlander S."/>
            <person name="Gibbs R."/>
        </authorList>
    </citation>
    <scope>NUCLEOTIDE SEQUENCE [LARGE SCALE GENOMIC DNA]</scope>
    <source>
        <strain evidence="2 3">DSM 3986</strain>
    </source>
</reference>
<dbReference type="AlphaFoldDB" id="E6LR36"/>
<dbReference type="HOGENOM" id="CLU_201674_0_0_9"/>
<dbReference type="EMBL" id="AEPW01000092">
    <property type="protein sequence ID" value="EFU75732.1"/>
    <property type="molecule type" value="Genomic_DNA"/>
</dbReference>
<evidence type="ECO:0000313" key="3">
    <source>
        <dbReference type="Proteomes" id="UP000003434"/>
    </source>
</evidence>
<keyword evidence="1" id="KW-0812">Transmembrane</keyword>
<keyword evidence="1" id="KW-0472">Membrane</keyword>
<protein>
    <submittedName>
        <fullName evidence="2">Uncharacterized protein</fullName>
    </submittedName>
</protein>
<name>E6LR36_9FIRM</name>
<evidence type="ECO:0000256" key="1">
    <source>
        <dbReference type="SAM" id="Phobius"/>
    </source>
</evidence>